<sequence>MNKYQAVIIGFGKAGKTLAVTLAKAGWRVALIEQSNAMYGGTCINIGCIPTKTLVHDAQQHTDFVRAIQRKNEVVNFLRNKNFHNLADMPNIDVIDGQAEFINNHSLRVHRPGRNLEIHGEKIFINTGAPSRGSANSWNYHHAWCI</sequence>
<dbReference type="AlphaFoldDB" id="A0A484VZA0"/>
<evidence type="ECO:0000256" key="6">
    <source>
        <dbReference type="ARBA" id="ARBA00023002"/>
    </source>
</evidence>
<dbReference type="InterPro" id="IPR023753">
    <property type="entry name" value="FAD/NAD-binding_dom"/>
</dbReference>
<dbReference type="PROSITE" id="PS00076">
    <property type="entry name" value="PYRIDINE_REDOX_1"/>
    <property type="match status" value="1"/>
</dbReference>
<reference evidence="10 11" key="1">
    <citation type="submission" date="2019-03" db="EMBL/GenBank/DDBJ databases">
        <authorList>
            <consortium name="Pathogen Informatics"/>
        </authorList>
    </citation>
    <scope>NUCLEOTIDE SEQUENCE [LARGE SCALE GENOMIC DNA]</scope>
    <source>
        <strain evidence="10 11">NCTC9001</strain>
    </source>
</reference>
<dbReference type="PANTHER" id="PTHR43014:SF4">
    <property type="entry name" value="PYRIDINE NUCLEOTIDE-DISULFIDE OXIDOREDUCTASE RCLA-RELATED"/>
    <property type="match status" value="1"/>
</dbReference>
<proteinExistence type="inferred from homology"/>
<evidence type="ECO:0000256" key="3">
    <source>
        <dbReference type="ARBA" id="ARBA00022630"/>
    </source>
</evidence>
<evidence type="ECO:0000256" key="5">
    <source>
        <dbReference type="ARBA" id="ARBA00022857"/>
    </source>
</evidence>
<dbReference type="GO" id="GO:0050660">
    <property type="term" value="F:flavin adenine dinucleotide binding"/>
    <property type="evidence" value="ECO:0007669"/>
    <property type="project" value="TreeGrafter"/>
</dbReference>
<evidence type="ECO:0000256" key="4">
    <source>
        <dbReference type="ARBA" id="ARBA00022827"/>
    </source>
</evidence>
<dbReference type="PANTHER" id="PTHR43014">
    <property type="entry name" value="MERCURIC REDUCTASE"/>
    <property type="match status" value="1"/>
</dbReference>
<dbReference type="Pfam" id="PF07992">
    <property type="entry name" value="Pyr_redox_2"/>
    <property type="match status" value="1"/>
</dbReference>
<dbReference type="EC" id="1.16.1.1" evidence="10"/>
<keyword evidence="5" id="KW-0521">NADP</keyword>
<feature type="domain" description="FAD/NAD(P)-binding" evidence="9">
    <location>
        <begin position="4"/>
        <end position="132"/>
    </location>
</feature>
<dbReference type="PRINTS" id="PR00411">
    <property type="entry name" value="PNDRDTASEI"/>
</dbReference>
<keyword evidence="6 10" id="KW-0560">Oxidoreductase</keyword>
<evidence type="ECO:0000256" key="7">
    <source>
        <dbReference type="ARBA" id="ARBA00023157"/>
    </source>
</evidence>
<dbReference type="InterPro" id="IPR036188">
    <property type="entry name" value="FAD/NAD-bd_sf"/>
</dbReference>
<dbReference type="EMBL" id="CAADIS010000002">
    <property type="protein sequence ID" value="VFS04006.1"/>
    <property type="molecule type" value="Genomic_DNA"/>
</dbReference>
<keyword evidence="3" id="KW-0285">Flavoprotein</keyword>
<accession>A0A484VZA0</accession>
<dbReference type="SUPFAM" id="SSF51905">
    <property type="entry name" value="FAD/NAD(P)-binding domain"/>
    <property type="match status" value="1"/>
</dbReference>
<gene>
    <name evidence="10" type="primary">merA_1</name>
    <name evidence="10" type="ORF">NCTC9001_00646</name>
</gene>
<keyword evidence="7" id="KW-1015">Disulfide bond</keyword>
<dbReference type="GO" id="GO:0016152">
    <property type="term" value="F:mercury (II) reductase (NADP+) activity"/>
    <property type="evidence" value="ECO:0007669"/>
    <property type="project" value="UniProtKB-EC"/>
</dbReference>
<keyword evidence="4" id="KW-0274">FAD</keyword>
<dbReference type="Proteomes" id="UP000372890">
    <property type="component" value="Unassembled WGS sequence"/>
</dbReference>
<evidence type="ECO:0000256" key="1">
    <source>
        <dbReference type="ARBA" id="ARBA00001974"/>
    </source>
</evidence>
<evidence type="ECO:0000313" key="11">
    <source>
        <dbReference type="Proteomes" id="UP000372890"/>
    </source>
</evidence>
<evidence type="ECO:0000256" key="8">
    <source>
        <dbReference type="ARBA" id="ARBA00023284"/>
    </source>
</evidence>
<name>A0A484VZA0_ECOLX</name>
<keyword evidence="8" id="KW-0676">Redox-active center</keyword>
<dbReference type="GO" id="GO:0016668">
    <property type="term" value="F:oxidoreductase activity, acting on a sulfur group of donors, NAD(P) as acceptor"/>
    <property type="evidence" value="ECO:0007669"/>
    <property type="project" value="InterPro"/>
</dbReference>
<comment type="similarity">
    <text evidence="2">Belongs to the class-I pyridine nucleotide-disulfide oxidoreductase family.</text>
</comment>
<protein>
    <submittedName>
        <fullName evidence="10">Putative pyridine nucleotide-disulfide oxidoreductase</fullName>
        <ecNumber evidence="10">1.16.1.1</ecNumber>
    </submittedName>
</protein>
<evidence type="ECO:0000259" key="9">
    <source>
        <dbReference type="Pfam" id="PF07992"/>
    </source>
</evidence>
<evidence type="ECO:0000313" key="10">
    <source>
        <dbReference type="EMBL" id="VFS04006.1"/>
    </source>
</evidence>
<dbReference type="Gene3D" id="3.50.50.60">
    <property type="entry name" value="FAD/NAD(P)-binding domain"/>
    <property type="match status" value="1"/>
</dbReference>
<comment type="cofactor">
    <cofactor evidence="1">
        <name>FAD</name>
        <dbReference type="ChEBI" id="CHEBI:57692"/>
    </cofactor>
</comment>
<dbReference type="InterPro" id="IPR012999">
    <property type="entry name" value="Pyr_OxRdtase_I_AS"/>
</dbReference>
<evidence type="ECO:0000256" key="2">
    <source>
        <dbReference type="ARBA" id="ARBA00007532"/>
    </source>
</evidence>
<organism evidence="10 11">
    <name type="scientific">Escherichia coli</name>
    <dbReference type="NCBI Taxonomy" id="562"/>
    <lineage>
        <taxon>Bacteria</taxon>
        <taxon>Pseudomonadati</taxon>
        <taxon>Pseudomonadota</taxon>
        <taxon>Gammaproteobacteria</taxon>
        <taxon>Enterobacterales</taxon>
        <taxon>Enterobacteriaceae</taxon>
        <taxon>Escherichia</taxon>
    </lineage>
</organism>
<dbReference type="GO" id="GO:0003955">
    <property type="term" value="F:NAD(P)H dehydrogenase (quinone) activity"/>
    <property type="evidence" value="ECO:0007669"/>
    <property type="project" value="TreeGrafter"/>
</dbReference>